<dbReference type="PANTHER" id="PTHR31569:SF4">
    <property type="entry name" value="SWIM-TYPE DOMAIN-CONTAINING PROTEIN"/>
    <property type="match status" value="1"/>
</dbReference>
<dbReference type="InterPro" id="IPR052579">
    <property type="entry name" value="Zinc_finger_SWIM"/>
</dbReference>
<evidence type="ECO:0000256" key="1">
    <source>
        <dbReference type="SAM" id="MobiDB-lite"/>
    </source>
</evidence>
<organism evidence="3 4">
    <name type="scientific">Phytophthora fragariae</name>
    <dbReference type="NCBI Taxonomy" id="53985"/>
    <lineage>
        <taxon>Eukaryota</taxon>
        <taxon>Sar</taxon>
        <taxon>Stramenopiles</taxon>
        <taxon>Oomycota</taxon>
        <taxon>Peronosporomycetes</taxon>
        <taxon>Peronosporales</taxon>
        <taxon>Peronosporaceae</taxon>
        <taxon>Phytophthora</taxon>
    </lineage>
</organism>
<dbReference type="EMBL" id="QXGE01000121">
    <property type="protein sequence ID" value="KAE9323761.1"/>
    <property type="molecule type" value="Genomic_DNA"/>
</dbReference>
<evidence type="ECO:0000259" key="2">
    <source>
        <dbReference type="Pfam" id="PF21056"/>
    </source>
</evidence>
<dbReference type="Pfam" id="PF21056">
    <property type="entry name" value="ZSWIM1-3_RNaseH-like"/>
    <property type="match status" value="1"/>
</dbReference>
<evidence type="ECO:0000313" key="3">
    <source>
        <dbReference type="EMBL" id="KAE9323761.1"/>
    </source>
</evidence>
<dbReference type="PANTHER" id="PTHR31569">
    <property type="entry name" value="SWIM-TYPE DOMAIN-CONTAINING PROTEIN"/>
    <property type="match status" value="1"/>
</dbReference>
<feature type="region of interest" description="Disordered" evidence="1">
    <location>
        <begin position="227"/>
        <end position="267"/>
    </location>
</feature>
<feature type="domain" description="ZSWIM1/3 RNaseH-like" evidence="2">
    <location>
        <begin position="1"/>
        <end position="67"/>
    </location>
</feature>
<protein>
    <recommendedName>
        <fullName evidence="2">ZSWIM1/3 RNaseH-like domain-containing protein</fullName>
    </recommendedName>
</protein>
<dbReference type="AlphaFoldDB" id="A0A6A4ELI4"/>
<accession>A0A6A4ELI4</accession>
<sequence>MAHDTFGKGQFLQHALLQNEQWHTLLTALEEFKANNPARKKLRCVLIDKDFTELSVLKKAFPGVAILLYQFHVLKYVREEIASADYGFSAWQKEQLRCVMSLLVYAKTSTEYERHLRYMERLASVGYSVPQQEISTGYLEASTIASQICDTMAGLGMAHYHKAVAYLQEVTWQMKKGDFSRASQSVLCVAERESEVNIEAVASESGVQTIELQSDISLPSTQVAVDRVPTISTSSQSGESGSQSGNQSGNPSGEVDVQSGSGEAARL</sequence>
<dbReference type="InterPro" id="IPR048324">
    <property type="entry name" value="ZSWIM1-3_RNaseH-like"/>
</dbReference>
<reference evidence="3 4" key="1">
    <citation type="submission" date="2018-08" db="EMBL/GenBank/DDBJ databases">
        <title>Genomic investigation of the strawberry pathogen Phytophthora fragariae indicates pathogenicity is determined by transcriptional variation in three key races.</title>
        <authorList>
            <person name="Adams T.M."/>
            <person name="Armitage A.D."/>
            <person name="Sobczyk M.K."/>
            <person name="Bates H.J."/>
            <person name="Dunwell J.M."/>
            <person name="Nellist C.F."/>
            <person name="Harrison R.J."/>
        </authorList>
    </citation>
    <scope>NUCLEOTIDE SEQUENCE [LARGE SCALE GENOMIC DNA]</scope>
    <source>
        <strain evidence="3 4">A4</strain>
    </source>
</reference>
<proteinExistence type="predicted"/>
<dbReference type="Proteomes" id="UP000437068">
    <property type="component" value="Unassembled WGS sequence"/>
</dbReference>
<name>A0A6A4ELI4_9STRA</name>
<comment type="caution">
    <text evidence="3">The sequence shown here is derived from an EMBL/GenBank/DDBJ whole genome shotgun (WGS) entry which is preliminary data.</text>
</comment>
<gene>
    <name evidence="3" type="ORF">PF001_g3758</name>
</gene>
<feature type="compositionally biased region" description="Low complexity" evidence="1">
    <location>
        <begin position="232"/>
        <end position="254"/>
    </location>
</feature>
<evidence type="ECO:0000313" key="4">
    <source>
        <dbReference type="Proteomes" id="UP000437068"/>
    </source>
</evidence>